<dbReference type="PANTHER" id="PTHR11017">
    <property type="entry name" value="LEUCINE-RICH REPEAT-CONTAINING PROTEIN"/>
    <property type="match status" value="1"/>
</dbReference>
<keyword evidence="2" id="KW-1185">Reference proteome</keyword>
<dbReference type="OMA" id="YWRLELN"/>
<dbReference type="Gene3D" id="1.10.8.430">
    <property type="entry name" value="Helical domain of apoptotic protease-activating factors"/>
    <property type="match status" value="1"/>
</dbReference>
<evidence type="ECO:0000313" key="1">
    <source>
        <dbReference type="EMBL" id="KAH9288254.1"/>
    </source>
</evidence>
<dbReference type="SUPFAM" id="SSF52540">
    <property type="entry name" value="P-loop containing nucleoside triphosphate hydrolases"/>
    <property type="match status" value="1"/>
</dbReference>
<proteinExistence type="predicted"/>
<dbReference type="PANTHER" id="PTHR11017:SF385">
    <property type="entry name" value="DISEASE RESISTANCE PROTEIN (TIR-NBS-LRR CLASS)-RELATED"/>
    <property type="match status" value="1"/>
</dbReference>
<dbReference type="Proteomes" id="UP000824469">
    <property type="component" value="Unassembled WGS sequence"/>
</dbReference>
<gene>
    <name evidence="1" type="ORF">KI387_032371</name>
</gene>
<name>A0AA38BZI4_TAXCH</name>
<reference evidence="1 2" key="1">
    <citation type="journal article" date="2021" name="Nat. Plants">
        <title>The Taxus genome provides insights into paclitaxel biosynthesis.</title>
        <authorList>
            <person name="Xiong X."/>
            <person name="Gou J."/>
            <person name="Liao Q."/>
            <person name="Li Y."/>
            <person name="Zhou Q."/>
            <person name="Bi G."/>
            <person name="Li C."/>
            <person name="Du R."/>
            <person name="Wang X."/>
            <person name="Sun T."/>
            <person name="Guo L."/>
            <person name="Liang H."/>
            <person name="Lu P."/>
            <person name="Wu Y."/>
            <person name="Zhang Z."/>
            <person name="Ro D.K."/>
            <person name="Shang Y."/>
            <person name="Huang S."/>
            <person name="Yan J."/>
        </authorList>
    </citation>
    <scope>NUCLEOTIDE SEQUENCE [LARGE SCALE GENOMIC DNA]</scope>
    <source>
        <strain evidence="1">Ta-2019</strain>
    </source>
</reference>
<evidence type="ECO:0000313" key="2">
    <source>
        <dbReference type="Proteomes" id="UP000824469"/>
    </source>
</evidence>
<comment type="caution">
    <text evidence="1">The sequence shown here is derived from an EMBL/GenBank/DDBJ whole genome shotgun (WGS) entry which is preliminary data.</text>
</comment>
<dbReference type="AlphaFoldDB" id="A0AA38BZI4"/>
<dbReference type="InterPro" id="IPR027417">
    <property type="entry name" value="P-loop_NTPase"/>
</dbReference>
<dbReference type="InterPro" id="IPR042197">
    <property type="entry name" value="Apaf_helical"/>
</dbReference>
<sequence>MDRDAARELLCWHAFKKPHPVSGYNDPVEAFMNGCGGLPLSLQVLGTHVHGRDQNYWRLELNKVKKMLPKDIQQRLKISINALDSEEKQ</sequence>
<dbReference type="GO" id="GO:0006952">
    <property type="term" value="P:defense response"/>
    <property type="evidence" value="ECO:0007669"/>
    <property type="project" value="InterPro"/>
</dbReference>
<protein>
    <submittedName>
        <fullName evidence="1">Uncharacterized protein</fullName>
    </submittedName>
</protein>
<feature type="non-terminal residue" evidence="1">
    <location>
        <position position="89"/>
    </location>
</feature>
<organism evidence="1 2">
    <name type="scientific">Taxus chinensis</name>
    <name type="common">Chinese yew</name>
    <name type="synonym">Taxus wallichiana var. chinensis</name>
    <dbReference type="NCBI Taxonomy" id="29808"/>
    <lineage>
        <taxon>Eukaryota</taxon>
        <taxon>Viridiplantae</taxon>
        <taxon>Streptophyta</taxon>
        <taxon>Embryophyta</taxon>
        <taxon>Tracheophyta</taxon>
        <taxon>Spermatophyta</taxon>
        <taxon>Pinopsida</taxon>
        <taxon>Pinidae</taxon>
        <taxon>Conifers II</taxon>
        <taxon>Cupressales</taxon>
        <taxon>Taxaceae</taxon>
        <taxon>Taxus</taxon>
    </lineage>
</organism>
<dbReference type="InterPro" id="IPR044974">
    <property type="entry name" value="Disease_R_plants"/>
</dbReference>
<accession>A0AA38BZI4</accession>
<dbReference type="EMBL" id="JAHRHJ020003813">
    <property type="protein sequence ID" value="KAH9288254.1"/>
    <property type="molecule type" value="Genomic_DNA"/>
</dbReference>